<protein>
    <recommendedName>
        <fullName evidence="4">DUF11 domain-containing protein</fullName>
    </recommendedName>
</protein>
<accession>A0A8J3BFH4</accession>
<feature type="signal peptide" evidence="1">
    <location>
        <begin position="1"/>
        <end position="27"/>
    </location>
</feature>
<keyword evidence="3" id="KW-1185">Reference proteome</keyword>
<evidence type="ECO:0000313" key="3">
    <source>
        <dbReference type="Proteomes" id="UP000662200"/>
    </source>
</evidence>
<dbReference type="RefSeq" id="WP_189112511.1">
    <property type="nucleotide sequence ID" value="NZ_BMQC01000001.1"/>
</dbReference>
<comment type="caution">
    <text evidence="2">The sequence shown here is derived from an EMBL/GenBank/DDBJ whole genome shotgun (WGS) entry which is preliminary data.</text>
</comment>
<evidence type="ECO:0000256" key="1">
    <source>
        <dbReference type="SAM" id="SignalP"/>
    </source>
</evidence>
<organism evidence="2 3">
    <name type="scientific">Pilimelia terevasa</name>
    <dbReference type="NCBI Taxonomy" id="53372"/>
    <lineage>
        <taxon>Bacteria</taxon>
        <taxon>Bacillati</taxon>
        <taxon>Actinomycetota</taxon>
        <taxon>Actinomycetes</taxon>
        <taxon>Micromonosporales</taxon>
        <taxon>Micromonosporaceae</taxon>
        <taxon>Pilimelia</taxon>
    </lineage>
</organism>
<evidence type="ECO:0008006" key="4">
    <source>
        <dbReference type="Google" id="ProtNLM"/>
    </source>
</evidence>
<reference evidence="2" key="1">
    <citation type="journal article" date="2014" name="Int. J. Syst. Evol. Microbiol.">
        <title>Complete genome sequence of Corynebacterium casei LMG S-19264T (=DSM 44701T), isolated from a smear-ripened cheese.</title>
        <authorList>
            <consortium name="US DOE Joint Genome Institute (JGI-PGF)"/>
            <person name="Walter F."/>
            <person name="Albersmeier A."/>
            <person name="Kalinowski J."/>
            <person name="Ruckert C."/>
        </authorList>
    </citation>
    <scope>NUCLEOTIDE SEQUENCE</scope>
    <source>
        <strain evidence="2">JCM 3091</strain>
    </source>
</reference>
<proteinExistence type="predicted"/>
<dbReference type="Proteomes" id="UP000662200">
    <property type="component" value="Unassembled WGS sequence"/>
</dbReference>
<dbReference type="AlphaFoldDB" id="A0A8J3BFH4"/>
<dbReference type="EMBL" id="BMQC01000001">
    <property type="protein sequence ID" value="GGK15636.1"/>
    <property type="molecule type" value="Genomic_DNA"/>
</dbReference>
<name>A0A8J3BFH4_9ACTN</name>
<gene>
    <name evidence="2" type="ORF">GCM10010124_05460</name>
</gene>
<feature type="chain" id="PRO_5035266763" description="DUF11 domain-containing protein" evidence="1">
    <location>
        <begin position="28"/>
        <end position="453"/>
    </location>
</feature>
<reference evidence="2" key="2">
    <citation type="submission" date="2020-09" db="EMBL/GenBank/DDBJ databases">
        <authorList>
            <person name="Sun Q."/>
            <person name="Ohkuma M."/>
        </authorList>
    </citation>
    <scope>NUCLEOTIDE SEQUENCE</scope>
    <source>
        <strain evidence="2">JCM 3091</strain>
    </source>
</reference>
<evidence type="ECO:0000313" key="2">
    <source>
        <dbReference type="EMBL" id="GGK15636.1"/>
    </source>
</evidence>
<sequence length="453" mass="46213">MRTRSLGHALVTLAVTAAVVGPMTASAAPTQAEVALHLAGTTVAVGGPAKTLTLGVDTRGRFVTLAQAVVTFEFRRAAAALRLAAVDGGWKSCTPGPGRLVCVLPADWDLYGDRDVLPAVAVTAPAGAPVGGTAAVAATLTDRGIGSVTTAAKVRLTEHLALAVGVDEEVAAAPDSGFSRTLVVRNNGRKPIAGLVAEFDGSYNVDSAETSFRNCRYDEDGYLLSCSFDRVLAPGRSYRAVVPMWVDGAAHAPGRQLSRVTWLTAAEAADEQSPAVGAAPGTGPELVLAEVTGPAPRTRAGDAGAPAHVSRTHVTVTGRHGADVAVVGSAVPGRVGRTVDLTVTLANHGPADLETLTDDAAVAAVDVTLPAGVTLVEEPEAFCETRDTGAYRCYSAEPVLAAGDIEEIVFTVRVDALVGDGGGRAVLVTDDPDLVLHQDLDSINDVGSLVVTG</sequence>
<keyword evidence="1" id="KW-0732">Signal</keyword>